<protein>
    <submittedName>
        <fullName evidence="1">Uncharacterized protein</fullName>
    </submittedName>
</protein>
<evidence type="ECO:0000313" key="2">
    <source>
        <dbReference type="Proteomes" id="UP000630615"/>
    </source>
</evidence>
<dbReference type="Proteomes" id="UP000630615">
    <property type="component" value="Unassembled WGS sequence"/>
</dbReference>
<dbReference type="EMBL" id="BMKI01000002">
    <property type="protein sequence ID" value="GGC84518.1"/>
    <property type="molecule type" value="Genomic_DNA"/>
</dbReference>
<comment type="caution">
    <text evidence="1">The sequence shown here is derived from an EMBL/GenBank/DDBJ whole genome shotgun (WGS) entry which is preliminary data.</text>
</comment>
<organism evidence="1 2">
    <name type="scientific">Enterococcus wangshanyuanii</name>
    <dbReference type="NCBI Taxonomy" id="2005703"/>
    <lineage>
        <taxon>Bacteria</taxon>
        <taxon>Bacillati</taxon>
        <taxon>Bacillota</taxon>
        <taxon>Bacilli</taxon>
        <taxon>Lactobacillales</taxon>
        <taxon>Enterococcaceae</taxon>
        <taxon>Enterococcus</taxon>
    </lineage>
</organism>
<name>A0ABQ1NST8_9ENTE</name>
<keyword evidence="2" id="KW-1185">Reference proteome</keyword>
<dbReference type="RefSeq" id="WP_088269099.1">
    <property type="nucleotide sequence ID" value="NZ_BMKI01000002.1"/>
</dbReference>
<evidence type="ECO:0000313" key="1">
    <source>
        <dbReference type="EMBL" id="GGC84518.1"/>
    </source>
</evidence>
<gene>
    <name evidence="1" type="ORF">GCM10011573_12710</name>
</gene>
<sequence>MEIKLTMDISRFTSSIINGIKERLVCEAVDILNNDFKGGTILEFRSYALDEMKKQNVGESVKNEIMKEINYRVESMQITELSRPATKNKGEV</sequence>
<accession>A0ABQ1NST8</accession>
<reference evidence="2" key="1">
    <citation type="journal article" date="2019" name="Int. J. Syst. Evol. Microbiol.">
        <title>The Global Catalogue of Microorganisms (GCM) 10K type strain sequencing project: providing services to taxonomists for standard genome sequencing and annotation.</title>
        <authorList>
            <consortium name="The Broad Institute Genomics Platform"/>
            <consortium name="The Broad Institute Genome Sequencing Center for Infectious Disease"/>
            <person name="Wu L."/>
            <person name="Ma J."/>
        </authorList>
    </citation>
    <scope>NUCLEOTIDE SEQUENCE [LARGE SCALE GENOMIC DNA]</scope>
    <source>
        <strain evidence="2">CGMCC 1.15942</strain>
    </source>
</reference>
<proteinExistence type="predicted"/>